<dbReference type="OrthoDB" id="10252740at2759"/>
<protein>
    <recommendedName>
        <fullName evidence="1">Piwi domain-containing protein</fullName>
    </recommendedName>
</protein>
<comment type="caution">
    <text evidence="2">The sequence shown here is derived from an EMBL/GenBank/DDBJ whole genome shotgun (WGS) entry which is preliminary data.</text>
</comment>
<gene>
    <name evidence="2" type="ORF">BELL_0019g00320</name>
</gene>
<dbReference type="PANTHER" id="PTHR22891">
    <property type="entry name" value="EUKARYOTIC TRANSLATION INITIATION FACTOR 2C"/>
    <property type="match status" value="1"/>
</dbReference>
<organism evidence="2 3">
    <name type="scientific">Botrytis elliptica</name>
    <dbReference type="NCBI Taxonomy" id="278938"/>
    <lineage>
        <taxon>Eukaryota</taxon>
        <taxon>Fungi</taxon>
        <taxon>Dikarya</taxon>
        <taxon>Ascomycota</taxon>
        <taxon>Pezizomycotina</taxon>
        <taxon>Leotiomycetes</taxon>
        <taxon>Helotiales</taxon>
        <taxon>Sclerotiniaceae</taxon>
        <taxon>Botrytis</taxon>
    </lineage>
</organism>
<dbReference type="InterPro" id="IPR003165">
    <property type="entry name" value="Piwi"/>
</dbReference>
<dbReference type="PROSITE" id="PS50822">
    <property type="entry name" value="PIWI"/>
    <property type="match status" value="1"/>
</dbReference>
<proteinExistence type="predicted"/>
<dbReference type="Gene3D" id="3.30.420.10">
    <property type="entry name" value="Ribonuclease H-like superfamily/Ribonuclease H"/>
    <property type="match status" value="1"/>
</dbReference>
<dbReference type="InterPro" id="IPR036085">
    <property type="entry name" value="PAZ_dom_sf"/>
</dbReference>
<dbReference type="Proteomes" id="UP000297229">
    <property type="component" value="Unassembled WGS sequence"/>
</dbReference>
<dbReference type="GO" id="GO:0003676">
    <property type="term" value="F:nucleic acid binding"/>
    <property type="evidence" value="ECO:0007669"/>
    <property type="project" value="InterPro"/>
</dbReference>
<feature type="domain" description="Piwi" evidence="1">
    <location>
        <begin position="601"/>
        <end position="910"/>
    </location>
</feature>
<dbReference type="SUPFAM" id="SSF101690">
    <property type="entry name" value="PAZ domain"/>
    <property type="match status" value="1"/>
</dbReference>
<dbReference type="EMBL" id="PQXM01000019">
    <property type="protein sequence ID" value="TGO79944.1"/>
    <property type="molecule type" value="Genomic_DNA"/>
</dbReference>
<dbReference type="SMART" id="SM01163">
    <property type="entry name" value="DUF1785"/>
    <property type="match status" value="1"/>
</dbReference>
<dbReference type="InterPro" id="IPR012337">
    <property type="entry name" value="RNaseH-like_sf"/>
</dbReference>
<reference evidence="2 3" key="1">
    <citation type="submission" date="2017-12" db="EMBL/GenBank/DDBJ databases">
        <title>Comparative genomics of Botrytis spp.</title>
        <authorList>
            <person name="Valero-Jimenez C.A."/>
            <person name="Tapia P."/>
            <person name="Veloso J."/>
            <person name="Silva-Moreno E."/>
            <person name="Staats M."/>
            <person name="Valdes J.H."/>
            <person name="Van Kan J.A.L."/>
        </authorList>
    </citation>
    <scope>NUCLEOTIDE SEQUENCE [LARGE SCALE GENOMIC DNA]</scope>
    <source>
        <strain evidence="2 3">Be9601</strain>
    </source>
</reference>
<dbReference type="SMART" id="SM00950">
    <property type="entry name" value="Piwi"/>
    <property type="match status" value="1"/>
</dbReference>
<dbReference type="Pfam" id="PF08699">
    <property type="entry name" value="ArgoL1"/>
    <property type="match status" value="1"/>
</dbReference>
<accession>A0A4Z1K357</accession>
<dbReference type="STRING" id="278938.A0A4Z1K357"/>
<sequence length="963" mass="108463">MASSESAGSGNNGLLRVRLLNVQGPPRLSQAEQKIRNDAMQSLDLQKASEEGPEGNEFIQANCFSVRPSQALVDKKIRIRRYKIIFGKLQLPLRNREDVRDLFEEILKQHKPQSTSWTSDYYSCIISTDPLYSECSDEPGSAISIGHEQTIQLNDRKQTIKMTSTLYFEGFFDIDSLRSYLRPRRASTQQSSDTSLSRQDGNYLPLEDLRTLNLISWDIINSSSFKGGRVGKKFYPHCNPRRIVNRSNTRFIPPQHYVYDIHMGFFTSMLPGPQSILLNVNTTTTAFFPSKMNLQTWLDARWGHSSSYTGVAPRTGKNEIKGVQVTFDLDQVPRKYIISDVHDLCVFKANSGVSPQNDSSKSVWKDMQSCYPGSAHKFSKTGSCVNIGNSSHPKLLPADHLRICEWQKVHGKLDNLFTAQMLGFAKKTPFENEQEIMNKALIPLGIKPPVSQIVPWKSPYEKYCLTVERKLLNVSSRHLAHPSLTFRPGKTKKLISASWNLSDVKEFNLAQKYSELRIICVTREENISDEQKKIVSKFAEALATQLKGHGLQTQSFKGNVPTVAWPKVNEEKKPFKIAAERRKVVNGLLTTCLKRGNVTRLVFMILPDKDAAIYSDIKWWGDCNLDIATICVCPPAVRNKSSGILDNLSLKANFKLGGTNHIIGDLKEPSELIRSIRNGSLMIVGADVSHPGKGLDPECPSIAGVVASFDSKFCHFAASARLQPNNEEFISDLSGMVKERLQLYQEENEGNLPLNILFYRDGVSESQFGMVLTQELPQIDKACKEFTEKQGKSDVRVTLLVVTKRHHTRFFPLNLNKNTENISGGLVVDKHIVNPNQMSFFLQSHDSPLGTARSAHYTVIANQCKLTLDQLEQVTHKLCFVGSRAPKGLSVCVPARYADILCDRVRCYMKPALDGGFRRTQDQIQQSKDPLAHYHGAQQAWICPGTERTNPWHCNLKNIMFYL</sequence>
<keyword evidence="3" id="KW-1185">Reference proteome</keyword>
<dbReference type="Gene3D" id="3.40.50.2300">
    <property type="match status" value="1"/>
</dbReference>
<name>A0A4Z1K357_9HELO</name>
<evidence type="ECO:0000259" key="1">
    <source>
        <dbReference type="PROSITE" id="PS50822"/>
    </source>
</evidence>
<dbReference type="InterPro" id="IPR014811">
    <property type="entry name" value="ArgoL1"/>
</dbReference>
<dbReference type="AlphaFoldDB" id="A0A4Z1K357"/>
<dbReference type="Pfam" id="PF02171">
    <property type="entry name" value="Piwi"/>
    <property type="match status" value="1"/>
</dbReference>
<evidence type="ECO:0000313" key="2">
    <source>
        <dbReference type="EMBL" id="TGO79944.1"/>
    </source>
</evidence>
<evidence type="ECO:0000313" key="3">
    <source>
        <dbReference type="Proteomes" id="UP000297229"/>
    </source>
</evidence>
<dbReference type="SUPFAM" id="SSF53098">
    <property type="entry name" value="Ribonuclease H-like"/>
    <property type="match status" value="1"/>
</dbReference>
<dbReference type="InterPro" id="IPR036397">
    <property type="entry name" value="RNaseH_sf"/>
</dbReference>